<dbReference type="GO" id="GO:0006094">
    <property type="term" value="P:gluconeogenesis"/>
    <property type="evidence" value="ECO:0007669"/>
    <property type="project" value="UniProtKB-UniRule"/>
</dbReference>
<evidence type="ECO:0000256" key="8">
    <source>
        <dbReference type="RuleBase" id="RU004512"/>
    </source>
</evidence>
<dbReference type="Proteomes" id="UP000371423">
    <property type="component" value="Unassembled WGS sequence"/>
</dbReference>
<proteinExistence type="inferred from homology"/>
<dbReference type="InterPro" id="IPR005952">
    <property type="entry name" value="Phosphogly_mut1"/>
</dbReference>
<feature type="binding site" evidence="4 6">
    <location>
        <begin position="8"/>
        <end position="15"/>
    </location>
    <ligand>
        <name>substrate</name>
    </ligand>
</feature>
<dbReference type="GO" id="GO:0004619">
    <property type="term" value="F:phosphoglycerate mutase activity"/>
    <property type="evidence" value="ECO:0007669"/>
    <property type="project" value="UniProtKB-UniRule"/>
</dbReference>
<keyword evidence="11" id="KW-1185">Reference proteome</keyword>
<feature type="active site" description="Proton donor/acceptor" evidence="4 5">
    <location>
        <position position="85"/>
    </location>
</feature>
<evidence type="ECO:0000313" key="11">
    <source>
        <dbReference type="Proteomes" id="UP000371423"/>
    </source>
</evidence>
<feature type="binding site" evidence="4 6">
    <location>
        <position position="96"/>
    </location>
    <ligand>
        <name>substrate</name>
    </ligand>
</feature>
<dbReference type="RefSeq" id="WP_153385130.1">
    <property type="nucleotide sequence ID" value="NZ_VDFO01000034.1"/>
</dbReference>
<organism evidence="10 11">
    <name type="scientific">Companilactobacillus halodurans</name>
    <dbReference type="NCBI Taxonomy" id="2584183"/>
    <lineage>
        <taxon>Bacteria</taxon>
        <taxon>Bacillati</taxon>
        <taxon>Bacillota</taxon>
        <taxon>Bacilli</taxon>
        <taxon>Lactobacillales</taxon>
        <taxon>Lactobacillaceae</taxon>
        <taxon>Companilactobacillus</taxon>
    </lineage>
</organism>
<dbReference type="CDD" id="cd07067">
    <property type="entry name" value="HP_PGM_like"/>
    <property type="match status" value="1"/>
</dbReference>
<feature type="binding site" evidence="4 6">
    <location>
        <begin position="112"/>
        <end position="113"/>
    </location>
    <ligand>
        <name>substrate</name>
    </ligand>
</feature>
<keyword evidence="4" id="KW-0312">Gluconeogenesis</keyword>
<dbReference type="UniPathway" id="UPA00109">
    <property type="reaction ID" value="UER00186"/>
</dbReference>
<dbReference type="PANTHER" id="PTHR11931">
    <property type="entry name" value="PHOSPHOGLYCERATE MUTASE"/>
    <property type="match status" value="1"/>
</dbReference>
<evidence type="ECO:0000256" key="4">
    <source>
        <dbReference type="HAMAP-Rule" id="MF_01039"/>
    </source>
</evidence>
<evidence type="ECO:0000313" key="12">
    <source>
        <dbReference type="Proteomes" id="UP000414364"/>
    </source>
</evidence>
<dbReference type="EC" id="5.4.2.11" evidence="4 8"/>
<dbReference type="NCBIfam" id="TIGR01258">
    <property type="entry name" value="pgm_1"/>
    <property type="match status" value="1"/>
</dbReference>
<evidence type="ECO:0000256" key="2">
    <source>
        <dbReference type="ARBA" id="ARBA00023152"/>
    </source>
</evidence>
<dbReference type="Proteomes" id="UP000414364">
    <property type="component" value="Unassembled WGS sequence"/>
</dbReference>
<sequence length="225" mass="25937">MVKLVMVRHGESTANALNQYTGWNNVGLTQEGIVQAHVAAKKLKGFEFEHVHTSVLKRAIMTAYIIQDELNLNYVPITKTWRLNERHYGALRGQNKDATRREFGVDQVHLWRRSFYSIPPQLKRPDPNNGPYKYFDSNMMPTSESLYQAYQRIVPYYVDHVSNRLLDGKNQLIVAHGSTIRALIKYIERISDSDIDGVEVANGKPLIYEFDNKLNIINSNRTNTK</sequence>
<keyword evidence="2 4" id="KW-0324">Glycolysis</keyword>
<gene>
    <name evidence="4" type="primary">gpmA</name>
    <name evidence="10" type="ORF">FHL05_09085</name>
    <name evidence="9" type="ORF">FHL06_04910</name>
</gene>
<protein>
    <recommendedName>
        <fullName evidence="4 8">2,3-bisphosphoglycerate-dependent phosphoglycerate mutase</fullName>
        <shortName evidence="4">BPG-dependent PGAM</shortName>
        <shortName evidence="4">PGAM</shortName>
        <shortName evidence="4">Phosphoglyceromutase</shortName>
        <shortName evidence="4">dPGM</shortName>
        <ecNumber evidence="4 8">5.4.2.11</ecNumber>
    </recommendedName>
</protein>
<dbReference type="Pfam" id="PF00300">
    <property type="entry name" value="His_Phos_1"/>
    <property type="match status" value="1"/>
</dbReference>
<evidence type="ECO:0000256" key="5">
    <source>
        <dbReference type="PIRSR" id="PIRSR613078-1"/>
    </source>
</evidence>
<dbReference type="EMBL" id="VDFO01000034">
    <property type="protein sequence ID" value="MQS98036.1"/>
    <property type="molecule type" value="Genomic_DNA"/>
</dbReference>
<dbReference type="Gene3D" id="3.40.50.1240">
    <property type="entry name" value="Phosphoglycerate mutase-like"/>
    <property type="match status" value="1"/>
</dbReference>
<name>A0A5P0ZY65_9LACO</name>
<dbReference type="PIRSF" id="PIRSF000709">
    <property type="entry name" value="6PFK_2-Ptase"/>
    <property type="match status" value="1"/>
</dbReference>
<evidence type="ECO:0000313" key="9">
    <source>
        <dbReference type="EMBL" id="MQS75726.1"/>
    </source>
</evidence>
<dbReference type="InterPro" id="IPR001345">
    <property type="entry name" value="PG/BPGM_mutase_AS"/>
</dbReference>
<evidence type="ECO:0000313" key="10">
    <source>
        <dbReference type="EMBL" id="MQS98036.1"/>
    </source>
</evidence>
<dbReference type="InterPro" id="IPR013078">
    <property type="entry name" value="His_Pase_superF_clade-1"/>
</dbReference>
<dbReference type="PROSITE" id="PS00175">
    <property type="entry name" value="PG_MUTASE"/>
    <property type="match status" value="1"/>
</dbReference>
<evidence type="ECO:0000256" key="1">
    <source>
        <dbReference type="ARBA" id="ARBA00006717"/>
    </source>
</evidence>
<feature type="binding site" evidence="4 6">
    <location>
        <position position="58"/>
    </location>
    <ligand>
        <name>substrate</name>
    </ligand>
</feature>
<comment type="function">
    <text evidence="4 8">Catalyzes the interconversion of 2-phosphoglycerate and 3-phosphoglycerate.</text>
</comment>
<comment type="caution">
    <text evidence="10">The sequence shown here is derived from an EMBL/GenBank/DDBJ whole genome shotgun (WGS) entry which is preliminary data.</text>
</comment>
<feature type="binding site" evidence="4 6">
    <location>
        <begin position="85"/>
        <end position="88"/>
    </location>
    <ligand>
        <name>substrate</name>
    </ligand>
</feature>
<evidence type="ECO:0000256" key="3">
    <source>
        <dbReference type="ARBA" id="ARBA00023235"/>
    </source>
</evidence>
<dbReference type="GO" id="GO:0006096">
    <property type="term" value="P:glycolytic process"/>
    <property type="evidence" value="ECO:0007669"/>
    <property type="project" value="UniProtKB-UniRule"/>
</dbReference>
<comment type="pathway">
    <text evidence="4 8">Carbohydrate degradation; glycolysis; pyruvate from D-glyceraldehyde 3-phosphate: step 3/5.</text>
</comment>
<evidence type="ECO:0000256" key="6">
    <source>
        <dbReference type="PIRSR" id="PIRSR613078-2"/>
    </source>
</evidence>
<comment type="caution">
    <text evidence="4">Lacks conserved residue(s) required for the propagation of feature annotation.</text>
</comment>
<dbReference type="AlphaFoldDB" id="A0A5P0ZY65"/>
<comment type="catalytic activity">
    <reaction evidence="4 8">
        <text>(2R)-2-phosphoglycerate = (2R)-3-phosphoglycerate</text>
        <dbReference type="Rhea" id="RHEA:15901"/>
        <dbReference type="ChEBI" id="CHEBI:58272"/>
        <dbReference type="ChEBI" id="CHEBI:58289"/>
        <dbReference type="EC" id="5.4.2.11"/>
    </reaction>
</comment>
<dbReference type="OrthoDB" id="9781415at2"/>
<comment type="similarity">
    <text evidence="1 4">Belongs to the phosphoglycerate mutase family. BPG-dependent PGAM subfamily.</text>
</comment>
<dbReference type="HAMAP" id="MF_01039">
    <property type="entry name" value="PGAM_GpmA"/>
    <property type="match status" value="1"/>
</dbReference>
<accession>A0A5P0ZY65</accession>
<dbReference type="SMART" id="SM00855">
    <property type="entry name" value="PGAM"/>
    <property type="match status" value="1"/>
</dbReference>
<keyword evidence="3 4" id="KW-0413">Isomerase</keyword>
<dbReference type="SUPFAM" id="SSF53254">
    <property type="entry name" value="Phosphoglycerate mutase-like"/>
    <property type="match status" value="1"/>
</dbReference>
<dbReference type="EMBL" id="VDFP01000007">
    <property type="protein sequence ID" value="MQS75726.1"/>
    <property type="molecule type" value="Genomic_DNA"/>
</dbReference>
<dbReference type="InterPro" id="IPR029033">
    <property type="entry name" value="His_PPase_superfam"/>
</dbReference>
<feature type="site" description="Transition state stabilizer" evidence="4 7">
    <location>
        <position position="176"/>
    </location>
</feature>
<evidence type="ECO:0000256" key="7">
    <source>
        <dbReference type="PIRSR" id="PIRSR613078-3"/>
    </source>
</evidence>
<feature type="binding site" evidence="4 6">
    <location>
        <begin position="21"/>
        <end position="22"/>
    </location>
    <ligand>
        <name>substrate</name>
    </ligand>
</feature>
<feature type="active site" description="Tele-phosphohistidine intermediate" evidence="4 5">
    <location>
        <position position="9"/>
    </location>
</feature>
<reference evidence="11 12" key="1">
    <citation type="journal article" date="2019" name="Syst. Appl. Microbiol.">
        <title>Polyphasic characterization of two novel Lactobacillus spp. isolated from blown salami packages: Description of Lactobacillus halodurans sp. nov. and Lactobacillus salsicarnum sp. nov.</title>
        <authorList>
            <person name="Schuster J.A."/>
            <person name="Klingl A."/>
            <person name="Vogel R.F."/>
            <person name="Ehrmann M.A."/>
        </authorList>
    </citation>
    <scope>NUCLEOTIDE SEQUENCE [LARGE SCALE GENOMIC DNA]</scope>
    <source>
        <strain evidence="10 11">TMW 1.1920</strain>
        <strain evidence="9 12">TMW 1.2172</strain>
    </source>
</reference>